<proteinExistence type="predicted"/>
<organism evidence="1 2">
    <name type="scientific">Tepidibacter thalassicus DSM 15285</name>
    <dbReference type="NCBI Taxonomy" id="1123350"/>
    <lineage>
        <taxon>Bacteria</taxon>
        <taxon>Bacillati</taxon>
        <taxon>Bacillota</taxon>
        <taxon>Clostridia</taxon>
        <taxon>Peptostreptococcales</taxon>
        <taxon>Peptostreptococcaceae</taxon>
        <taxon>Tepidibacter</taxon>
    </lineage>
</organism>
<protein>
    <submittedName>
        <fullName evidence="1">Uncharacterized protein</fullName>
    </submittedName>
</protein>
<evidence type="ECO:0000313" key="2">
    <source>
        <dbReference type="Proteomes" id="UP000242520"/>
    </source>
</evidence>
<dbReference type="STRING" id="1123350.SAMN02744040_00089"/>
<accession>A0A1M5NKD3</accession>
<sequence>MDRYKKQLRIDGGGLVDVSFNYNQEVKVKLTQLGLKILKERHDRLNEELKSRGHKGLNKFTVKIDENGYSSFQLWDLMNIFGEYMAIGCETPFDGNMIFLEAREIKEQHKI</sequence>
<dbReference type="Proteomes" id="UP000242520">
    <property type="component" value="Unassembled WGS sequence"/>
</dbReference>
<dbReference type="OrthoDB" id="3078735at2"/>
<name>A0A1M5NKD3_9FIRM</name>
<reference evidence="2" key="1">
    <citation type="submission" date="2016-11" db="EMBL/GenBank/DDBJ databases">
        <authorList>
            <person name="Varghese N."/>
            <person name="Submissions S."/>
        </authorList>
    </citation>
    <scope>NUCLEOTIDE SEQUENCE [LARGE SCALE GENOMIC DNA]</scope>
    <source>
        <strain evidence="2">DSM 15285</strain>
    </source>
</reference>
<keyword evidence="2" id="KW-1185">Reference proteome</keyword>
<dbReference type="EMBL" id="FQXH01000005">
    <property type="protein sequence ID" value="SHG89968.1"/>
    <property type="molecule type" value="Genomic_DNA"/>
</dbReference>
<evidence type="ECO:0000313" key="1">
    <source>
        <dbReference type="EMBL" id="SHG89968.1"/>
    </source>
</evidence>
<gene>
    <name evidence="1" type="ORF">SAMN02744040_00089</name>
</gene>
<dbReference type="AlphaFoldDB" id="A0A1M5NKD3"/>